<dbReference type="EMBL" id="BMYZ01000001">
    <property type="protein sequence ID" value="GGY63071.1"/>
    <property type="molecule type" value="Genomic_DNA"/>
</dbReference>
<evidence type="ECO:0000313" key="2">
    <source>
        <dbReference type="EMBL" id="GGY63071.1"/>
    </source>
</evidence>
<dbReference type="InterPro" id="IPR002645">
    <property type="entry name" value="STAS_dom"/>
</dbReference>
<dbReference type="InterPro" id="IPR036513">
    <property type="entry name" value="STAS_dom_sf"/>
</dbReference>
<feature type="domain" description="STAS" evidence="1">
    <location>
        <begin position="1"/>
        <end position="94"/>
    </location>
</feature>
<name>A0ABQ3AQU4_9GAMM</name>
<proteinExistence type="predicted"/>
<gene>
    <name evidence="2" type="ORF">GCM10011613_03350</name>
</gene>
<reference evidence="3" key="1">
    <citation type="journal article" date="2019" name="Int. J. Syst. Evol. Microbiol.">
        <title>The Global Catalogue of Microorganisms (GCM) 10K type strain sequencing project: providing services to taxonomists for standard genome sequencing and annotation.</title>
        <authorList>
            <consortium name="The Broad Institute Genomics Platform"/>
            <consortium name="The Broad Institute Genome Sequencing Center for Infectious Disease"/>
            <person name="Wu L."/>
            <person name="Ma J."/>
        </authorList>
    </citation>
    <scope>NUCLEOTIDE SEQUENCE [LARGE SCALE GENOMIC DNA]</scope>
    <source>
        <strain evidence="3">KCTC 32239</strain>
    </source>
</reference>
<dbReference type="Gene3D" id="3.30.750.24">
    <property type="entry name" value="STAS domain"/>
    <property type="match status" value="1"/>
</dbReference>
<dbReference type="SUPFAM" id="SSF52091">
    <property type="entry name" value="SpoIIaa-like"/>
    <property type="match status" value="1"/>
</dbReference>
<sequence length="94" mass="10680">MSGIEIIRLPSRFDYSFHRQFGDLYTPLIEGGECDDIILDFSQVEYLDSSALGMMVLLQKKSSVNNIKVKIKGARGATDEILKMANMQKIFEFI</sequence>
<dbReference type="RefSeq" id="WP_189415479.1">
    <property type="nucleotide sequence ID" value="NZ_BMYZ01000001.1"/>
</dbReference>
<evidence type="ECO:0000259" key="1">
    <source>
        <dbReference type="PROSITE" id="PS50801"/>
    </source>
</evidence>
<keyword evidence="3" id="KW-1185">Reference proteome</keyword>
<protein>
    <submittedName>
        <fullName evidence="2">Chemotaxis locus anti-sigma factor antagonist</fullName>
    </submittedName>
</protein>
<comment type="caution">
    <text evidence="2">The sequence shown here is derived from an EMBL/GenBank/DDBJ whole genome shotgun (WGS) entry which is preliminary data.</text>
</comment>
<dbReference type="CDD" id="cd07043">
    <property type="entry name" value="STAS_anti-anti-sigma_factors"/>
    <property type="match status" value="1"/>
</dbReference>
<dbReference type="Proteomes" id="UP000619761">
    <property type="component" value="Unassembled WGS sequence"/>
</dbReference>
<dbReference type="PROSITE" id="PS50801">
    <property type="entry name" value="STAS"/>
    <property type="match status" value="1"/>
</dbReference>
<accession>A0ABQ3AQU4</accession>
<organism evidence="2 3">
    <name type="scientific">Cellvibrio zantedeschiae</name>
    <dbReference type="NCBI Taxonomy" id="1237077"/>
    <lineage>
        <taxon>Bacteria</taxon>
        <taxon>Pseudomonadati</taxon>
        <taxon>Pseudomonadota</taxon>
        <taxon>Gammaproteobacteria</taxon>
        <taxon>Cellvibrionales</taxon>
        <taxon>Cellvibrionaceae</taxon>
        <taxon>Cellvibrio</taxon>
    </lineage>
</organism>
<evidence type="ECO:0000313" key="3">
    <source>
        <dbReference type="Proteomes" id="UP000619761"/>
    </source>
</evidence>
<dbReference type="Pfam" id="PF01740">
    <property type="entry name" value="STAS"/>
    <property type="match status" value="1"/>
</dbReference>